<sequence>MNSRGQKRSINLVDIEDKYDGLIALEKNAKNISKVSEICQDLNVKKSTVSGWLQHKEKIVKEYKSGGCKKRKIRALKYEEIELALLDWFKDARAKKIPINGPIIMTKASQFATYFKDTEFKPNRESRIYQESVDLWMTKIQSIIDGFEPRNIFNADEGFFIKCFQTKPKRLRVKNVQTERSQKKD</sequence>
<dbReference type="AlphaFoldDB" id="A0A814SNQ5"/>
<dbReference type="InterPro" id="IPR050863">
    <property type="entry name" value="CenT-Element_Derived"/>
</dbReference>
<keyword evidence="5" id="KW-1185">Reference proteome</keyword>
<dbReference type="PANTHER" id="PTHR19303:SF73">
    <property type="entry name" value="PROTEIN PDC2"/>
    <property type="match status" value="1"/>
</dbReference>
<evidence type="ECO:0000259" key="3">
    <source>
        <dbReference type="SMART" id="SM00674"/>
    </source>
</evidence>
<keyword evidence="1" id="KW-0238">DNA-binding</keyword>
<dbReference type="GO" id="GO:0005634">
    <property type="term" value="C:nucleus"/>
    <property type="evidence" value="ECO:0007669"/>
    <property type="project" value="TreeGrafter"/>
</dbReference>
<organism evidence="4 5">
    <name type="scientific">Brachionus calyciflorus</name>
    <dbReference type="NCBI Taxonomy" id="104777"/>
    <lineage>
        <taxon>Eukaryota</taxon>
        <taxon>Metazoa</taxon>
        <taxon>Spiralia</taxon>
        <taxon>Gnathifera</taxon>
        <taxon>Rotifera</taxon>
        <taxon>Eurotatoria</taxon>
        <taxon>Monogononta</taxon>
        <taxon>Pseudotrocha</taxon>
        <taxon>Ploima</taxon>
        <taxon>Brachionidae</taxon>
        <taxon>Brachionus</taxon>
    </lineage>
</organism>
<dbReference type="Pfam" id="PF04218">
    <property type="entry name" value="CENP-B_N"/>
    <property type="match status" value="1"/>
</dbReference>
<accession>A0A814SNQ5</accession>
<dbReference type="GO" id="GO:0003677">
    <property type="term" value="F:DNA binding"/>
    <property type="evidence" value="ECO:0007669"/>
    <property type="project" value="UniProtKB-KW"/>
</dbReference>
<dbReference type="SUPFAM" id="SSF46689">
    <property type="entry name" value="Homeodomain-like"/>
    <property type="match status" value="1"/>
</dbReference>
<name>A0A814SNQ5_9BILA</name>
<dbReference type="SMART" id="SM00674">
    <property type="entry name" value="CENPB"/>
    <property type="match status" value="1"/>
</dbReference>
<comment type="caution">
    <text evidence="4">The sequence shown here is derived from an EMBL/GenBank/DDBJ whole genome shotgun (WGS) entry which is preliminary data.</text>
</comment>
<dbReference type="Proteomes" id="UP000663879">
    <property type="component" value="Unassembled WGS sequence"/>
</dbReference>
<protein>
    <recommendedName>
        <fullName evidence="3">HTH CENPB-type domain-containing protein</fullName>
    </recommendedName>
</protein>
<evidence type="ECO:0000256" key="1">
    <source>
        <dbReference type="ARBA" id="ARBA00023125"/>
    </source>
</evidence>
<evidence type="ECO:0000313" key="4">
    <source>
        <dbReference type="EMBL" id="CAF1150556.1"/>
    </source>
</evidence>
<reference evidence="4" key="1">
    <citation type="submission" date="2021-02" db="EMBL/GenBank/DDBJ databases">
        <authorList>
            <person name="Nowell W R."/>
        </authorList>
    </citation>
    <scope>NUCLEOTIDE SEQUENCE</scope>
    <source>
        <strain evidence="4">Ploen Becks lab</strain>
    </source>
</reference>
<dbReference type="OrthoDB" id="6585662at2759"/>
<dbReference type="InterPro" id="IPR006600">
    <property type="entry name" value="HTH_CenpB_DNA-bd_dom"/>
</dbReference>
<keyword evidence="2" id="KW-0539">Nucleus</keyword>
<dbReference type="InterPro" id="IPR009057">
    <property type="entry name" value="Homeodomain-like_sf"/>
</dbReference>
<feature type="domain" description="HTH CENPB-type" evidence="3">
    <location>
        <begin position="75"/>
        <end position="134"/>
    </location>
</feature>
<dbReference type="PANTHER" id="PTHR19303">
    <property type="entry name" value="TRANSPOSON"/>
    <property type="match status" value="1"/>
</dbReference>
<dbReference type="InterPro" id="IPR007889">
    <property type="entry name" value="HTH_Psq"/>
</dbReference>
<evidence type="ECO:0000256" key="2">
    <source>
        <dbReference type="ARBA" id="ARBA00023242"/>
    </source>
</evidence>
<evidence type="ECO:0000313" key="5">
    <source>
        <dbReference type="Proteomes" id="UP000663879"/>
    </source>
</evidence>
<dbReference type="EMBL" id="CAJNOC010011863">
    <property type="protein sequence ID" value="CAF1150556.1"/>
    <property type="molecule type" value="Genomic_DNA"/>
</dbReference>
<dbReference type="Pfam" id="PF03221">
    <property type="entry name" value="HTH_Tnp_Tc5"/>
    <property type="match status" value="1"/>
</dbReference>
<dbReference type="Gene3D" id="1.10.10.60">
    <property type="entry name" value="Homeodomain-like"/>
    <property type="match status" value="2"/>
</dbReference>
<gene>
    <name evidence="4" type="ORF">OXX778_LOCUS23272</name>
</gene>
<proteinExistence type="predicted"/>